<accession>A0A1X1EMD9</accession>
<dbReference type="Gene3D" id="3.20.20.30">
    <property type="entry name" value="Luciferase-like domain"/>
    <property type="match status" value="1"/>
</dbReference>
<dbReference type="AlphaFoldDB" id="A0A1X1EMD9"/>
<organism evidence="6 7">
    <name type="scientific">Pantoea cypripedii</name>
    <name type="common">Pectobacterium cypripedii</name>
    <name type="synonym">Erwinia cypripedii</name>
    <dbReference type="NCBI Taxonomy" id="55209"/>
    <lineage>
        <taxon>Bacteria</taxon>
        <taxon>Pseudomonadati</taxon>
        <taxon>Pseudomonadota</taxon>
        <taxon>Gammaproteobacteria</taxon>
        <taxon>Enterobacterales</taxon>
        <taxon>Erwiniaceae</taxon>
        <taxon>Pantoea</taxon>
    </lineage>
</organism>
<evidence type="ECO:0000259" key="5">
    <source>
        <dbReference type="Pfam" id="PF00296"/>
    </source>
</evidence>
<evidence type="ECO:0000256" key="2">
    <source>
        <dbReference type="ARBA" id="ARBA00022643"/>
    </source>
</evidence>
<keyword evidence="4" id="KW-0503">Monooxygenase</keyword>
<dbReference type="CDD" id="cd01094">
    <property type="entry name" value="Alkanesulfonate_monoxygenase"/>
    <property type="match status" value="1"/>
</dbReference>
<protein>
    <submittedName>
        <fullName evidence="6">Luciferase</fullName>
    </submittedName>
</protein>
<keyword evidence="1" id="KW-0285">Flavoprotein</keyword>
<evidence type="ECO:0000256" key="3">
    <source>
        <dbReference type="ARBA" id="ARBA00023002"/>
    </source>
</evidence>
<dbReference type="InterPro" id="IPR011251">
    <property type="entry name" value="Luciferase-like_dom"/>
</dbReference>
<keyword evidence="3" id="KW-0560">Oxidoreductase</keyword>
<gene>
    <name evidence="6" type="ORF">HA50_25720</name>
</gene>
<evidence type="ECO:0000256" key="4">
    <source>
        <dbReference type="ARBA" id="ARBA00023033"/>
    </source>
</evidence>
<feature type="domain" description="Luciferase-like" evidence="5">
    <location>
        <begin position="9"/>
        <end position="317"/>
    </location>
</feature>
<dbReference type="GO" id="GO:0046306">
    <property type="term" value="P:alkanesulfonate catabolic process"/>
    <property type="evidence" value="ECO:0007669"/>
    <property type="project" value="TreeGrafter"/>
</dbReference>
<evidence type="ECO:0000313" key="6">
    <source>
        <dbReference type="EMBL" id="ORM89982.1"/>
    </source>
</evidence>
<dbReference type="Pfam" id="PF00296">
    <property type="entry name" value="Bac_luciferase"/>
    <property type="match status" value="1"/>
</dbReference>
<dbReference type="GO" id="GO:0008726">
    <property type="term" value="F:alkanesulfonate monooxygenase activity"/>
    <property type="evidence" value="ECO:0007669"/>
    <property type="project" value="TreeGrafter"/>
</dbReference>
<dbReference type="OrthoDB" id="9814695at2"/>
<keyword evidence="2" id="KW-0288">FMN</keyword>
<dbReference type="InterPro" id="IPR050172">
    <property type="entry name" value="SsuD_RutA_monooxygenase"/>
</dbReference>
<dbReference type="STRING" id="55209.HA50_25720"/>
<evidence type="ECO:0000313" key="7">
    <source>
        <dbReference type="Proteomes" id="UP000193749"/>
    </source>
</evidence>
<keyword evidence="7" id="KW-1185">Reference proteome</keyword>
<dbReference type="PANTHER" id="PTHR42847">
    <property type="entry name" value="ALKANESULFONATE MONOOXYGENASE"/>
    <property type="match status" value="1"/>
</dbReference>
<name>A0A1X1EMD9_PANCY</name>
<comment type="caution">
    <text evidence="6">The sequence shown here is derived from an EMBL/GenBank/DDBJ whole genome shotgun (WGS) entry which is preliminary data.</text>
</comment>
<dbReference type="PANTHER" id="PTHR42847:SF4">
    <property type="entry name" value="ALKANESULFONATE MONOOXYGENASE-RELATED"/>
    <property type="match status" value="1"/>
</dbReference>
<dbReference type="Proteomes" id="UP000193749">
    <property type="component" value="Unassembled WGS sequence"/>
</dbReference>
<sequence length="360" mass="39657">MSHSEKKIEFGVFLPIANGGWIISKNTPPLTASYEQNRQAAIIADQIGLDFIMSMGKWRGFGGETDHWGTSLESVTMMAGLAECTSHAKLIATMHAGLHNPAVTAKMISTLDQISKGRAGLNIVSGSFKDEFKQMGAWDASLSHDDRYDMTQEWTTAIKRLWSEPEVTMEGRYFQLESCVSNPKPVSSPRPYLICAGQSEKGMTFTVKNADACFIGGKDESETKKLSQMARQIALQNKSEIKVFCMCTVIIADTDEEAQSLAQYYRDGLDIGAVEGMMRSFGVDIESAKSMFERASNAFMSHTAIGSAQTCQQQIESLIRDCDLDGVMLIFPDYVEGLTRFGRDIYQPLKASLALPKGTL</sequence>
<dbReference type="SUPFAM" id="SSF51679">
    <property type="entry name" value="Bacterial luciferase-like"/>
    <property type="match status" value="1"/>
</dbReference>
<proteinExistence type="predicted"/>
<dbReference type="RefSeq" id="WP_084879701.1">
    <property type="nucleotide sequence ID" value="NZ_JAGGMY010000002.1"/>
</dbReference>
<reference evidence="6 7" key="1">
    <citation type="journal article" date="2017" name="Antonie Van Leeuwenhoek">
        <title>Phylogenomic resolution of the bacterial genus Pantoea and its relationship with Erwinia and Tatumella.</title>
        <authorList>
            <person name="Palmer M."/>
            <person name="Steenkamp E.T."/>
            <person name="Coetzee M.P."/>
            <person name="Chan W.Y."/>
            <person name="van Zyl E."/>
            <person name="De Maayer P."/>
            <person name="Coutinho T.A."/>
            <person name="Blom J."/>
            <person name="Smits T.H."/>
            <person name="Duffy B."/>
            <person name="Venter S.N."/>
        </authorList>
    </citation>
    <scope>NUCLEOTIDE SEQUENCE [LARGE SCALE GENOMIC DNA]</scope>
    <source>
        <strain evidence="6 7">LMG 2657</strain>
    </source>
</reference>
<dbReference type="EMBL" id="MLJI01000002">
    <property type="protein sequence ID" value="ORM89982.1"/>
    <property type="molecule type" value="Genomic_DNA"/>
</dbReference>
<dbReference type="InterPro" id="IPR036661">
    <property type="entry name" value="Luciferase-like_sf"/>
</dbReference>
<evidence type="ECO:0000256" key="1">
    <source>
        <dbReference type="ARBA" id="ARBA00022630"/>
    </source>
</evidence>